<dbReference type="STRING" id="1163745.HCD_01000"/>
<dbReference type="EMBL" id="CP003481">
    <property type="protein sequence ID" value="AFI05232.1"/>
    <property type="molecule type" value="Genomic_DNA"/>
</dbReference>
<gene>
    <name evidence="1" type="ordered locus">HCD_01000</name>
</gene>
<accession>I0EQL3</accession>
<evidence type="ECO:0000313" key="1">
    <source>
        <dbReference type="EMBL" id="AFI05232.1"/>
    </source>
</evidence>
<dbReference type="RefSeq" id="WP_014658760.1">
    <property type="nucleotide sequence ID" value="NC_017735.1"/>
</dbReference>
<sequence>MAFRLVEFDAPLGVLKSFDSFKNLLNEKILETNTCSLNVSYKNFYTYNDFKFYVCDGEGTLNFKDYTKNLNLIDLELITLKEHLFENKTTKNPYQLKLLNEFLRLYDLNISKGCYYLNPPYFKQLEKELILC</sequence>
<dbReference type="PATRIC" id="fig|1163745.3.peg.213"/>
<keyword evidence="2" id="KW-1185">Reference proteome</keyword>
<protein>
    <submittedName>
        <fullName evidence="1">Uncharacterized protein</fullName>
    </submittedName>
</protein>
<reference evidence="1 2" key="1">
    <citation type="journal article" date="2013" name="PLoS ONE">
        <title>Sequence Divergence and Conservation in Genomes ofHelicobacter cetorum Strains from a Dolphin and a Whale.</title>
        <authorList>
            <person name="Kersulyte D."/>
            <person name="Rossi M."/>
            <person name="Berg D.E."/>
        </authorList>
    </citation>
    <scope>NUCLEOTIDE SEQUENCE [LARGE SCALE GENOMIC DNA]</scope>
    <source>
        <strain evidence="1 2">MIT 99-5656</strain>
    </source>
</reference>
<dbReference type="OrthoDB" id="5330073at2"/>
<proteinExistence type="predicted"/>
<dbReference type="AlphaFoldDB" id="I0EQL3"/>
<organism evidence="1 2">
    <name type="scientific">Helicobacter cetorum (strain ATCC BAA-540 / CCUG 52418 / MIT 99-5656)</name>
    <dbReference type="NCBI Taxonomy" id="1163745"/>
    <lineage>
        <taxon>Bacteria</taxon>
        <taxon>Pseudomonadati</taxon>
        <taxon>Campylobacterota</taxon>
        <taxon>Epsilonproteobacteria</taxon>
        <taxon>Campylobacterales</taxon>
        <taxon>Helicobacteraceae</taxon>
        <taxon>Helicobacter</taxon>
    </lineage>
</organism>
<dbReference type="KEGG" id="hcm:HCD_01000"/>
<dbReference type="HOGENOM" id="CLU_156498_0_0_7"/>
<name>I0EQL3_HELCM</name>
<evidence type="ECO:0000313" key="2">
    <source>
        <dbReference type="Proteomes" id="UP000005013"/>
    </source>
</evidence>
<dbReference type="Proteomes" id="UP000005013">
    <property type="component" value="Chromosome"/>
</dbReference>